<dbReference type="WBParaSite" id="ACOC_0001084301-mRNA-1">
    <property type="protein sequence ID" value="ACOC_0001084301-mRNA-1"/>
    <property type="gene ID" value="ACOC_0001084301"/>
</dbReference>
<organism evidence="5">
    <name type="scientific">Angiostrongylus costaricensis</name>
    <name type="common">Nematode worm</name>
    <dbReference type="NCBI Taxonomy" id="334426"/>
    <lineage>
        <taxon>Eukaryota</taxon>
        <taxon>Metazoa</taxon>
        <taxon>Ecdysozoa</taxon>
        <taxon>Nematoda</taxon>
        <taxon>Chromadorea</taxon>
        <taxon>Rhabditida</taxon>
        <taxon>Rhabditina</taxon>
        <taxon>Rhabditomorpha</taxon>
        <taxon>Strongyloidea</taxon>
        <taxon>Metastrongylidae</taxon>
        <taxon>Angiostrongylus</taxon>
    </lineage>
</organism>
<gene>
    <name evidence="3" type="ORF">ACOC_LOCUS10844</name>
</gene>
<dbReference type="OrthoDB" id="5860000at2759"/>
<accession>A0A0R3PX72</accession>
<protein>
    <recommendedName>
        <fullName evidence="2">aECM cysteine-cradle domain-containing protein</fullName>
    </recommendedName>
</protein>
<evidence type="ECO:0000313" key="3">
    <source>
        <dbReference type="EMBL" id="VDM62429.1"/>
    </source>
</evidence>
<dbReference type="AlphaFoldDB" id="A0A0R3PX72"/>
<dbReference type="PANTHER" id="PTHR37435:SF2">
    <property type="entry name" value="GROUND-LIKE DOMAIN-CONTAINING PROTEIN"/>
    <property type="match status" value="1"/>
</dbReference>
<evidence type="ECO:0000259" key="2">
    <source>
        <dbReference type="Pfam" id="PF23626"/>
    </source>
</evidence>
<dbReference type="PANTHER" id="PTHR37435">
    <property type="entry name" value="PROTEIN CBG14344"/>
    <property type="match status" value="1"/>
</dbReference>
<dbReference type="Pfam" id="PF23626">
    <property type="entry name" value="CCD_aECM"/>
    <property type="match status" value="1"/>
</dbReference>
<feature type="domain" description="aECM cysteine-cradle" evidence="2">
    <location>
        <begin position="45"/>
        <end position="96"/>
    </location>
</feature>
<feature type="region of interest" description="Disordered" evidence="1">
    <location>
        <begin position="1"/>
        <end position="34"/>
    </location>
</feature>
<dbReference type="EMBL" id="UYYA01004556">
    <property type="protein sequence ID" value="VDM62429.1"/>
    <property type="molecule type" value="Genomic_DNA"/>
</dbReference>
<reference evidence="5" key="1">
    <citation type="submission" date="2017-02" db="UniProtKB">
        <authorList>
            <consortium name="WormBaseParasite"/>
        </authorList>
    </citation>
    <scope>IDENTIFICATION</scope>
</reference>
<keyword evidence="4" id="KW-1185">Reference proteome</keyword>
<evidence type="ECO:0000313" key="5">
    <source>
        <dbReference type="WBParaSite" id="ACOC_0001084301-mRNA-1"/>
    </source>
</evidence>
<dbReference type="Proteomes" id="UP000267027">
    <property type="component" value="Unassembled WGS sequence"/>
</dbReference>
<sequence length="105" mass="11596">MYSEGFHPLAGSPRPRRSPAFPSRSLAKSKPIPGPTTVLVTKSYEETCTRIHHLASTFGISDVSSYARQNCRLLQLLAPGFTCEQIIYFVNSCHKSLSIQQGKAK</sequence>
<evidence type="ECO:0000256" key="1">
    <source>
        <dbReference type="SAM" id="MobiDB-lite"/>
    </source>
</evidence>
<evidence type="ECO:0000313" key="4">
    <source>
        <dbReference type="Proteomes" id="UP000267027"/>
    </source>
</evidence>
<name>A0A0R3PX72_ANGCS</name>
<dbReference type="InterPro" id="IPR055352">
    <property type="entry name" value="CCD_aECM"/>
</dbReference>
<proteinExistence type="predicted"/>
<reference evidence="3 4" key="2">
    <citation type="submission" date="2018-11" db="EMBL/GenBank/DDBJ databases">
        <authorList>
            <consortium name="Pathogen Informatics"/>
        </authorList>
    </citation>
    <scope>NUCLEOTIDE SEQUENCE [LARGE SCALE GENOMIC DNA]</scope>
    <source>
        <strain evidence="3 4">Costa Rica</strain>
    </source>
</reference>